<proteinExistence type="predicted"/>
<organism evidence="2 3">
    <name type="scientific">Aquimarina mytili</name>
    <dbReference type="NCBI Taxonomy" id="874423"/>
    <lineage>
        <taxon>Bacteria</taxon>
        <taxon>Pseudomonadati</taxon>
        <taxon>Bacteroidota</taxon>
        <taxon>Flavobacteriia</taxon>
        <taxon>Flavobacteriales</taxon>
        <taxon>Flavobacteriaceae</taxon>
        <taxon>Aquimarina</taxon>
    </lineage>
</organism>
<evidence type="ECO:0000313" key="3">
    <source>
        <dbReference type="Proteomes" id="UP000651057"/>
    </source>
</evidence>
<accession>A0A936ZS22</accession>
<dbReference type="Proteomes" id="UP000651057">
    <property type="component" value="Unassembled WGS sequence"/>
</dbReference>
<dbReference type="EMBL" id="JAERQJ010000003">
    <property type="protein sequence ID" value="MBL0683658.1"/>
    <property type="molecule type" value="Genomic_DNA"/>
</dbReference>
<keyword evidence="1" id="KW-0732">Signal</keyword>
<protein>
    <recommendedName>
        <fullName evidence="4">GLPGLI family protein</fullName>
    </recommendedName>
</protein>
<evidence type="ECO:0008006" key="4">
    <source>
        <dbReference type="Google" id="ProtNLM"/>
    </source>
</evidence>
<feature type="signal peptide" evidence="1">
    <location>
        <begin position="1"/>
        <end position="18"/>
    </location>
</feature>
<evidence type="ECO:0000256" key="1">
    <source>
        <dbReference type="SAM" id="SignalP"/>
    </source>
</evidence>
<dbReference type="RefSeq" id="WP_201918853.1">
    <property type="nucleotide sequence ID" value="NZ_BAABAX010000005.1"/>
</dbReference>
<gene>
    <name evidence="2" type="ORF">JJQ60_09035</name>
</gene>
<name>A0A936ZS22_9FLAO</name>
<dbReference type="AlphaFoldDB" id="A0A936ZS22"/>
<feature type="chain" id="PRO_5037090201" description="GLPGLI family protein" evidence="1">
    <location>
        <begin position="19"/>
        <end position="233"/>
    </location>
</feature>
<comment type="caution">
    <text evidence="2">The sequence shown here is derived from an EMBL/GenBank/DDBJ whole genome shotgun (WGS) entry which is preliminary data.</text>
</comment>
<reference evidence="2" key="1">
    <citation type="submission" date="2021-01" db="EMBL/GenBank/DDBJ databases">
        <authorList>
            <person name="Zhong Y.L."/>
        </authorList>
    </citation>
    <scope>NUCLEOTIDE SEQUENCE</scope>
    <source>
        <strain evidence="2">KCTC 23302</strain>
    </source>
</reference>
<evidence type="ECO:0000313" key="2">
    <source>
        <dbReference type="EMBL" id="MBL0683658.1"/>
    </source>
</evidence>
<sequence>MRKLLQILFIFATPLSYAQFSQPIEVTEEISTLEKYAGSIYINKEYQRASVIDEKSGTYETKLKYNVYTDALEHTVGGKLHEVIKTPTTYARINNEYYYYCDFQNNHGRKKRGYYILVEMNDLYRVYKKYDLKITEPKEMDPLTGSAVTGKIKVTTTFYLEDDGVILELPMNKKDILLTFSDKEEELKQYIKKEKIRLKKEEDLLRLVAKYNALKNTGTSPSQSLLSNRAQNK</sequence>
<keyword evidence="3" id="KW-1185">Reference proteome</keyword>